<protein>
    <recommendedName>
        <fullName evidence="2">Carbohydrate kinase PfkB domain-containing protein</fullName>
    </recommendedName>
</protein>
<dbReference type="Pfam" id="PF00294">
    <property type="entry name" value="PfkB"/>
    <property type="match status" value="1"/>
</dbReference>
<dbReference type="Gene3D" id="3.40.1190.20">
    <property type="match status" value="1"/>
</dbReference>
<comment type="caution">
    <text evidence="3">The sequence shown here is derived from an EMBL/GenBank/DDBJ whole genome shotgun (WGS) entry which is preliminary data.</text>
</comment>
<gene>
    <name evidence="3" type="ORF">GCM10010390_75360</name>
</gene>
<dbReference type="InterPro" id="IPR029056">
    <property type="entry name" value="Ribokinase-like"/>
</dbReference>
<evidence type="ECO:0000259" key="2">
    <source>
        <dbReference type="Pfam" id="PF00294"/>
    </source>
</evidence>
<dbReference type="InterPro" id="IPR011611">
    <property type="entry name" value="PfkB_dom"/>
</dbReference>
<feature type="region of interest" description="Disordered" evidence="1">
    <location>
        <begin position="98"/>
        <end position="124"/>
    </location>
</feature>
<sequence>MVCVGETMTALAPAPPDSVETGESLRLSVAGAESNVAMYLADLGLAAVWLSALGDDPFGRRVRTAVAAAGVDVSGVRSDPSRPTGLVDFLPLVNEGDSLGPLPRRSAREAHAAGTPALPGRNGAARSGVFCGNDRYGANAPTRP</sequence>
<feature type="domain" description="Carbohydrate kinase PfkB" evidence="2">
    <location>
        <begin position="2"/>
        <end position="86"/>
    </location>
</feature>
<accession>A0ABP3P7L4</accession>
<reference evidence="4" key="1">
    <citation type="journal article" date="2019" name="Int. J. Syst. Evol. Microbiol.">
        <title>The Global Catalogue of Microorganisms (GCM) 10K type strain sequencing project: providing services to taxonomists for standard genome sequencing and annotation.</title>
        <authorList>
            <consortium name="The Broad Institute Genomics Platform"/>
            <consortium name="The Broad Institute Genome Sequencing Center for Infectious Disease"/>
            <person name="Wu L."/>
            <person name="Ma J."/>
        </authorList>
    </citation>
    <scope>NUCLEOTIDE SEQUENCE [LARGE SCALE GENOMIC DNA]</scope>
    <source>
        <strain evidence="4">JCM 5052</strain>
    </source>
</reference>
<dbReference type="Proteomes" id="UP001501576">
    <property type="component" value="Unassembled WGS sequence"/>
</dbReference>
<keyword evidence="4" id="KW-1185">Reference proteome</keyword>
<dbReference type="EMBL" id="BAAABZ010000075">
    <property type="protein sequence ID" value="GAA0561880.1"/>
    <property type="molecule type" value="Genomic_DNA"/>
</dbReference>
<evidence type="ECO:0000313" key="3">
    <source>
        <dbReference type="EMBL" id="GAA0561880.1"/>
    </source>
</evidence>
<proteinExistence type="predicted"/>
<name>A0ABP3P7L4_9ACTN</name>
<dbReference type="SUPFAM" id="SSF53613">
    <property type="entry name" value="Ribokinase-like"/>
    <property type="match status" value="1"/>
</dbReference>
<evidence type="ECO:0000256" key="1">
    <source>
        <dbReference type="SAM" id="MobiDB-lite"/>
    </source>
</evidence>
<evidence type="ECO:0000313" key="4">
    <source>
        <dbReference type="Proteomes" id="UP001501576"/>
    </source>
</evidence>
<organism evidence="3 4">
    <name type="scientific">Streptomyces mordarskii</name>
    <dbReference type="NCBI Taxonomy" id="1226758"/>
    <lineage>
        <taxon>Bacteria</taxon>
        <taxon>Bacillati</taxon>
        <taxon>Actinomycetota</taxon>
        <taxon>Actinomycetes</taxon>
        <taxon>Kitasatosporales</taxon>
        <taxon>Streptomycetaceae</taxon>
        <taxon>Streptomyces</taxon>
    </lineage>
</organism>